<dbReference type="Proteomes" id="UP001595816">
    <property type="component" value="Unassembled WGS sequence"/>
</dbReference>
<evidence type="ECO:0000313" key="3">
    <source>
        <dbReference type="Proteomes" id="UP001595816"/>
    </source>
</evidence>
<dbReference type="RefSeq" id="WP_253755269.1">
    <property type="nucleotide sequence ID" value="NZ_JAMZDZ010000001.1"/>
</dbReference>
<dbReference type="InterPro" id="IPR036291">
    <property type="entry name" value="NAD(P)-bd_dom_sf"/>
</dbReference>
<evidence type="ECO:0000313" key="2">
    <source>
        <dbReference type="EMBL" id="MFC4131593.1"/>
    </source>
</evidence>
<name>A0ABV8LLZ5_9ACTN</name>
<keyword evidence="3" id="KW-1185">Reference proteome</keyword>
<dbReference type="PANTHER" id="PTHR43162:SF1">
    <property type="entry name" value="PRESTALK A DIFFERENTIATION PROTEIN A"/>
    <property type="match status" value="1"/>
</dbReference>
<proteinExistence type="predicted"/>
<feature type="domain" description="NAD(P)-binding" evidence="1">
    <location>
        <begin position="7"/>
        <end position="98"/>
    </location>
</feature>
<evidence type="ECO:0000259" key="1">
    <source>
        <dbReference type="Pfam" id="PF13460"/>
    </source>
</evidence>
<dbReference type="InterPro" id="IPR016040">
    <property type="entry name" value="NAD(P)-bd_dom"/>
</dbReference>
<organism evidence="2 3">
    <name type="scientific">Hamadaea flava</name>
    <dbReference type="NCBI Taxonomy" id="1742688"/>
    <lineage>
        <taxon>Bacteria</taxon>
        <taxon>Bacillati</taxon>
        <taxon>Actinomycetota</taxon>
        <taxon>Actinomycetes</taxon>
        <taxon>Micromonosporales</taxon>
        <taxon>Micromonosporaceae</taxon>
        <taxon>Hamadaea</taxon>
    </lineage>
</organism>
<protein>
    <submittedName>
        <fullName evidence="2">NAD(P)H-binding protein</fullName>
    </submittedName>
</protein>
<dbReference type="InterPro" id="IPR051604">
    <property type="entry name" value="Ergot_Alk_Oxidoreductase"/>
</dbReference>
<dbReference type="SUPFAM" id="SSF51735">
    <property type="entry name" value="NAD(P)-binding Rossmann-fold domains"/>
    <property type="match status" value="1"/>
</dbReference>
<gene>
    <name evidence="2" type="ORF">ACFOZ4_13360</name>
</gene>
<sequence length="269" mass="28346">MRILIAGSTGTVGRQIVAQLVAQGHSVRALTRNPEAALPGAEMVVGNLTDPSTLVEALDGVDAMHLISFDGGGYQPLATGPEIVELASRAGVKRVTVLGGKDESGVEKALRDSDLAWTIVQPVEFMGNALAWIPAVHAGEVKEPFIDRRSAMVHEADIAAIAVVGLTEDGHGGQTYTVTGPQVLTVPEKVEILSRALGKEIGLVELTEAQAREKWAGEGLAADIIDFLIWAYGNTPEIGYTVVSTVEDLTGKPARTFAQWCAENAPAFA</sequence>
<dbReference type="EMBL" id="JBHSAY010000006">
    <property type="protein sequence ID" value="MFC4131593.1"/>
    <property type="molecule type" value="Genomic_DNA"/>
</dbReference>
<dbReference type="Gene3D" id="3.40.50.720">
    <property type="entry name" value="NAD(P)-binding Rossmann-like Domain"/>
    <property type="match status" value="1"/>
</dbReference>
<dbReference type="PANTHER" id="PTHR43162">
    <property type="match status" value="1"/>
</dbReference>
<comment type="caution">
    <text evidence="2">The sequence shown here is derived from an EMBL/GenBank/DDBJ whole genome shotgun (WGS) entry which is preliminary data.</text>
</comment>
<dbReference type="Pfam" id="PF13460">
    <property type="entry name" value="NAD_binding_10"/>
    <property type="match status" value="1"/>
</dbReference>
<reference evidence="3" key="1">
    <citation type="journal article" date="2019" name="Int. J. Syst. Evol. Microbiol.">
        <title>The Global Catalogue of Microorganisms (GCM) 10K type strain sequencing project: providing services to taxonomists for standard genome sequencing and annotation.</title>
        <authorList>
            <consortium name="The Broad Institute Genomics Platform"/>
            <consortium name="The Broad Institute Genome Sequencing Center for Infectious Disease"/>
            <person name="Wu L."/>
            <person name="Ma J."/>
        </authorList>
    </citation>
    <scope>NUCLEOTIDE SEQUENCE [LARGE SCALE GENOMIC DNA]</scope>
    <source>
        <strain evidence="3">CGMCC 4.7289</strain>
    </source>
</reference>
<accession>A0ABV8LLZ5</accession>
<dbReference type="Gene3D" id="3.90.25.10">
    <property type="entry name" value="UDP-galactose 4-epimerase, domain 1"/>
    <property type="match status" value="1"/>
</dbReference>